<evidence type="ECO:0000256" key="6">
    <source>
        <dbReference type="ARBA" id="ARBA00023004"/>
    </source>
</evidence>
<dbReference type="PRINTS" id="PR00463">
    <property type="entry name" value="EP450I"/>
</dbReference>
<accession>A0A8S1AQL3</accession>
<sequence length="564" mass="64841">MGLITCNKRYYQKTIRQCVKAQEMIMQQQHATKPRPVSMNITEKDETIMSTEIFPTAKVVPMVLTNKEPVILSFDDVPGPKALKHLARFRQYLSEVGTQLTAGFITVGLNVGTYINTRKPLKNLSSLFDEYGPVVRFISPVGSDIVLINHPDHIQKVYTMEGEYPVRSTLDSLEKYRSEHRHHTYGLYTVQGNDWYRQRTLVVNPLNDSIVHHLIGINDVCDSFTGKIYNSRNYQDQLVKDLYKELHKWAFDCMGLILFSKRFTMLDTELVYSQCDMSWLYHSLEKATEAIIKCESGLQFWKLFPTPAWSSLVKYCDNLDSLIGKHVMEAEQSISFTKDISEIKNKSLIHAMLMGEEKMGAEDIATIIMDMLLIGVNTVTSSMSFILYYLAKYQRAQKILYNEIRELNSNLSINDMKKLTDQTPYLQACIKETLRLVPPIPVLTRVLPKNITLDRYNIPRGTLIIMSTQDSSLKEGNYEDAAVFTPERWLKDDAKEYHAFASIPFGSGPRKCLGQNIAETMLALLTAKIVQKYKLEYHYGDIQSTRNFISRPNKPLKIRFVDRP</sequence>
<name>A0A8S1AQL3_ARCPL</name>
<dbReference type="Proteomes" id="UP000494106">
    <property type="component" value="Unassembled WGS sequence"/>
</dbReference>
<evidence type="ECO:0000256" key="4">
    <source>
        <dbReference type="ARBA" id="ARBA00022723"/>
    </source>
</evidence>
<dbReference type="InterPro" id="IPR036396">
    <property type="entry name" value="Cyt_P450_sf"/>
</dbReference>
<evidence type="ECO:0000256" key="7">
    <source>
        <dbReference type="ARBA" id="ARBA00023033"/>
    </source>
</evidence>
<dbReference type="GO" id="GO:0020037">
    <property type="term" value="F:heme binding"/>
    <property type="evidence" value="ECO:0007669"/>
    <property type="project" value="InterPro"/>
</dbReference>
<keyword evidence="10" id="KW-0472">Membrane</keyword>
<dbReference type="PANTHER" id="PTHR24279">
    <property type="entry name" value="CYTOCHROME P450"/>
    <property type="match status" value="1"/>
</dbReference>
<dbReference type="Pfam" id="PF00067">
    <property type="entry name" value="p450"/>
    <property type="match status" value="1"/>
</dbReference>
<reference evidence="11 12" key="1">
    <citation type="submission" date="2020-04" db="EMBL/GenBank/DDBJ databases">
        <authorList>
            <person name="Wallbank WR R."/>
            <person name="Pardo Diaz C."/>
            <person name="Kozak K."/>
            <person name="Martin S."/>
            <person name="Jiggins C."/>
            <person name="Moest M."/>
            <person name="Warren A I."/>
            <person name="Byers J.R.P. K."/>
            <person name="Montejo-Kovacevich G."/>
            <person name="Yen C E."/>
        </authorList>
    </citation>
    <scope>NUCLEOTIDE SEQUENCE [LARGE SCALE GENOMIC DNA]</scope>
</reference>
<dbReference type="GO" id="GO:0016705">
    <property type="term" value="F:oxidoreductase activity, acting on paired donors, with incorporation or reduction of molecular oxygen"/>
    <property type="evidence" value="ECO:0007669"/>
    <property type="project" value="InterPro"/>
</dbReference>
<evidence type="ECO:0000313" key="12">
    <source>
        <dbReference type="Proteomes" id="UP000494106"/>
    </source>
</evidence>
<dbReference type="InterPro" id="IPR050479">
    <property type="entry name" value="CYP11_CYP27_families"/>
</dbReference>
<keyword evidence="3 8" id="KW-0349">Heme</keyword>
<evidence type="ECO:0000256" key="9">
    <source>
        <dbReference type="RuleBase" id="RU000461"/>
    </source>
</evidence>
<dbReference type="OrthoDB" id="3945418at2759"/>
<keyword evidence="12" id="KW-1185">Reference proteome</keyword>
<dbReference type="PROSITE" id="PS00086">
    <property type="entry name" value="CYTOCHROME_P450"/>
    <property type="match status" value="1"/>
</dbReference>
<evidence type="ECO:0000256" key="3">
    <source>
        <dbReference type="ARBA" id="ARBA00022617"/>
    </source>
</evidence>
<dbReference type="EMBL" id="CADEBC010000530">
    <property type="protein sequence ID" value="CAB3247183.1"/>
    <property type="molecule type" value="Genomic_DNA"/>
</dbReference>
<evidence type="ECO:0000313" key="11">
    <source>
        <dbReference type="EMBL" id="CAB3247183.1"/>
    </source>
</evidence>
<comment type="similarity">
    <text evidence="2 9">Belongs to the cytochrome P450 family.</text>
</comment>
<dbReference type="AlphaFoldDB" id="A0A8S1AQL3"/>
<proteinExistence type="inferred from homology"/>
<keyword evidence="6 8" id="KW-0408">Iron</keyword>
<keyword evidence="5 9" id="KW-0560">Oxidoreductase</keyword>
<evidence type="ECO:0008006" key="13">
    <source>
        <dbReference type="Google" id="ProtNLM"/>
    </source>
</evidence>
<evidence type="ECO:0000256" key="8">
    <source>
        <dbReference type="PIRSR" id="PIRSR602401-1"/>
    </source>
</evidence>
<dbReference type="InterPro" id="IPR002401">
    <property type="entry name" value="Cyt_P450_E_grp-I"/>
</dbReference>
<evidence type="ECO:0000256" key="2">
    <source>
        <dbReference type="ARBA" id="ARBA00010617"/>
    </source>
</evidence>
<evidence type="ECO:0000256" key="5">
    <source>
        <dbReference type="ARBA" id="ARBA00023002"/>
    </source>
</evidence>
<keyword evidence="4 8" id="KW-0479">Metal-binding</keyword>
<evidence type="ECO:0000256" key="1">
    <source>
        <dbReference type="ARBA" id="ARBA00001971"/>
    </source>
</evidence>
<dbReference type="InterPro" id="IPR017972">
    <property type="entry name" value="Cyt_P450_CS"/>
</dbReference>
<dbReference type="Gene3D" id="1.10.630.10">
    <property type="entry name" value="Cytochrome P450"/>
    <property type="match status" value="1"/>
</dbReference>
<dbReference type="GO" id="GO:0004497">
    <property type="term" value="F:monooxygenase activity"/>
    <property type="evidence" value="ECO:0007669"/>
    <property type="project" value="UniProtKB-KW"/>
</dbReference>
<keyword evidence="7 9" id="KW-0503">Monooxygenase</keyword>
<feature type="transmembrane region" description="Helical" evidence="10">
    <location>
        <begin position="371"/>
        <end position="391"/>
    </location>
</feature>
<dbReference type="PANTHER" id="PTHR24279:SF120">
    <property type="entry name" value="CYTOCHROME P450"/>
    <property type="match status" value="1"/>
</dbReference>
<keyword evidence="10" id="KW-0812">Transmembrane</keyword>
<dbReference type="CDD" id="cd11054">
    <property type="entry name" value="CYP24A1-like"/>
    <property type="match status" value="1"/>
</dbReference>
<evidence type="ECO:0000256" key="10">
    <source>
        <dbReference type="SAM" id="Phobius"/>
    </source>
</evidence>
<feature type="binding site" description="axial binding residue" evidence="8">
    <location>
        <position position="512"/>
    </location>
    <ligand>
        <name>heme</name>
        <dbReference type="ChEBI" id="CHEBI:30413"/>
    </ligand>
    <ligandPart>
        <name>Fe</name>
        <dbReference type="ChEBI" id="CHEBI:18248"/>
    </ligandPart>
</feature>
<organism evidence="11 12">
    <name type="scientific">Arctia plantaginis</name>
    <name type="common">Wood tiger moth</name>
    <name type="synonym">Phalaena plantaginis</name>
    <dbReference type="NCBI Taxonomy" id="874455"/>
    <lineage>
        <taxon>Eukaryota</taxon>
        <taxon>Metazoa</taxon>
        <taxon>Ecdysozoa</taxon>
        <taxon>Arthropoda</taxon>
        <taxon>Hexapoda</taxon>
        <taxon>Insecta</taxon>
        <taxon>Pterygota</taxon>
        <taxon>Neoptera</taxon>
        <taxon>Endopterygota</taxon>
        <taxon>Lepidoptera</taxon>
        <taxon>Glossata</taxon>
        <taxon>Ditrysia</taxon>
        <taxon>Noctuoidea</taxon>
        <taxon>Erebidae</taxon>
        <taxon>Arctiinae</taxon>
        <taxon>Arctia</taxon>
    </lineage>
</organism>
<comment type="cofactor">
    <cofactor evidence="1 8">
        <name>heme</name>
        <dbReference type="ChEBI" id="CHEBI:30413"/>
    </cofactor>
</comment>
<dbReference type="InterPro" id="IPR001128">
    <property type="entry name" value="Cyt_P450"/>
</dbReference>
<dbReference type="SUPFAM" id="SSF48264">
    <property type="entry name" value="Cytochrome P450"/>
    <property type="match status" value="1"/>
</dbReference>
<keyword evidence="10" id="KW-1133">Transmembrane helix</keyword>
<dbReference type="GO" id="GO:0005506">
    <property type="term" value="F:iron ion binding"/>
    <property type="evidence" value="ECO:0007669"/>
    <property type="project" value="InterPro"/>
</dbReference>
<comment type="caution">
    <text evidence="11">The sequence shown here is derived from an EMBL/GenBank/DDBJ whole genome shotgun (WGS) entry which is preliminary data.</text>
</comment>
<dbReference type="PRINTS" id="PR00385">
    <property type="entry name" value="P450"/>
</dbReference>
<protein>
    <recommendedName>
        <fullName evidence="13">Cytochrome P450</fullName>
    </recommendedName>
</protein>
<gene>
    <name evidence="11" type="ORF">APLA_LOCUS11219</name>
</gene>